<dbReference type="Proteomes" id="UP001474120">
    <property type="component" value="Unassembled WGS sequence"/>
</dbReference>
<keyword evidence="2" id="KW-1185">Reference proteome</keyword>
<proteinExistence type="predicted"/>
<name>A0ABU9L529_9FLAO</name>
<organism evidence="1 2">
    <name type="scientific">Lutimonas vermicola</name>
    <dbReference type="NCBI Taxonomy" id="414288"/>
    <lineage>
        <taxon>Bacteria</taxon>
        <taxon>Pseudomonadati</taxon>
        <taxon>Bacteroidota</taxon>
        <taxon>Flavobacteriia</taxon>
        <taxon>Flavobacteriales</taxon>
        <taxon>Flavobacteriaceae</taxon>
        <taxon>Lutimonas</taxon>
    </lineage>
</organism>
<reference evidence="1 2" key="1">
    <citation type="submission" date="2024-04" db="EMBL/GenBank/DDBJ databases">
        <title>whole genome sequencing of Lutimonas vermicola strain IMCC1616.</title>
        <authorList>
            <person name="Bae S.S."/>
        </authorList>
    </citation>
    <scope>NUCLEOTIDE SEQUENCE [LARGE SCALE GENOMIC DNA]</scope>
    <source>
        <strain evidence="1 2">IMCC1616</strain>
    </source>
</reference>
<gene>
    <name evidence="1" type="ORF">AABB81_12785</name>
</gene>
<dbReference type="Pfam" id="PF11306">
    <property type="entry name" value="DUF3108"/>
    <property type="match status" value="1"/>
</dbReference>
<dbReference type="InterPro" id="IPR021457">
    <property type="entry name" value="DUF3108"/>
</dbReference>
<evidence type="ECO:0000313" key="2">
    <source>
        <dbReference type="Proteomes" id="UP001474120"/>
    </source>
</evidence>
<protein>
    <submittedName>
        <fullName evidence="1">DUF3108 domain-containing protein</fullName>
    </submittedName>
</protein>
<accession>A0ABU9L529</accession>
<sequence>MNRLLPIILLLFSLNTQSQNETLSFQRGEFLKYKIQYGLINAGIATVELKESNEKSDTLMHTVATGWTTGMVHFLFPVLDIYESYFTETGLQPNHFIRKIDEGGYTQDKELFFDFNAHQVKEINHKKNKEKSFFIQNDVQDMLSSFYYMRRVDFTGLKESDSISINMFFDGKMNPIKLMILSRETIKTNFGKIKTIKIRPLVQKGRVFKDEENVTLWISDDENKIPVKIKASLLVGAAKAELIEYNGLVHPFP</sequence>
<comment type="caution">
    <text evidence="1">The sequence shown here is derived from an EMBL/GenBank/DDBJ whole genome shotgun (WGS) entry which is preliminary data.</text>
</comment>
<evidence type="ECO:0000313" key="1">
    <source>
        <dbReference type="EMBL" id="MEL4456777.1"/>
    </source>
</evidence>
<dbReference type="RefSeq" id="WP_342160943.1">
    <property type="nucleotide sequence ID" value="NZ_JBCDNA010000003.1"/>
</dbReference>
<dbReference type="EMBL" id="JBCDNA010000003">
    <property type="protein sequence ID" value="MEL4456777.1"/>
    <property type="molecule type" value="Genomic_DNA"/>
</dbReference>